<dbReference type="PROSITE" id="PS50075">
    <property type="entry name" value="CARRIER"/>
    <property type="match status" value="3"/>
</dbReference>
<dbReference type="PANTHER" id="PTHR45527">
    <property type="entry name" value="NONRIBOSOMAL PEPTIDE SYNTHETASE"/>
    <property type="match status" value="1"/>
</dbReference>
<dbReference type="InterPro" id="IPR023213">
    <property type="entry name" value="CAT-like_dom_sf"/>
</dbReference>
<feature type="region of interest" description="Disordered" evidence="4">
    <location>
        <begin position="1"/>
        <end position="22"/>
    </location>
</feature>
<dbReference type="PROSITE" id="PS00012">
    <property type="entry name" value="PHOSPHOPANTETHEINE"/>
    <property type="match status" value="3"/>
</dbReference>
<dbReference type="InterPro" id="IPR006162">
    <property type="entry name" value="Ppantetheine_attach_site"/>
</dbReference>
<feature type="domain" description="Carrier" evidence="5">
    <location>
        <begin position="1001"/>
        <end position="1078"/>
    </location>
</feature>
<dbReference type="Gene3D" id="3.30.559.10">
    <property type="entry name" value="Chloramphenicol acetyltransferase-like domain"/>
    <property type="match status" value="3"/>
</dbReference>
<evidence type="ECO:0000313" key="6">
    <source>
        <dbReference type="EMBL" id="MFE1355879.1"/>
    </source>
</evidence>
<evidence type="ECO:0000256" key="4">
    <source>
        <dbReference type="SAM" id="MobiDB-lite"/>
    </source>
</evidence>
<keyword evidence="2" id="KW-0596">Phosphopantetheine</keyword>
<accession>A0ABW6GTH4</accession>
<dbReference type="SUPFAM" id="SSF52777">
    <property type="entry name" value="CoA-dependent acyltransferases"/>
    <property type="match status" value="6"/>
</dbReference>
<dbReference type="Gene3D" id="3.40.50.1820">
    <property type="entry name" value="alpha/beta hydrolase"/>
    <property type="match status" value="1"/>
</dbReference>
<dbReference type="Pfam" id="PF00501">
    <property type="entry name" value="AMP-binding"/>
    <property type="match status" value="3"/>
</dbReference>
<dbReference type="PROSITE" id="PS00455">
    <property type="entry name" value="AMP_BINDING"/>
    <property type="match status" value="3"/>
</dbReference>
<dbReference type="Pfam" id="PF13193">
    <property type="entry name" value="AMP-binding_C"/>
    <property type="match status" value="3"/>
</dbReference>
<dbReference type="Gene3D" id="1.10.1200.10">
    <property type="entry name" value="ACP-like"/>
    <property type="match status" value="2"/>
</dbReference>
<dbReference type="InterPro" id="IPR010071">
    <property type="entry name" value="AA_adenyl_dom"/>
</dbReference>
<dbReference type="InterPro" id="IPR029058">
    <property type="entry name" value="AB_hydrolase_fold"/>
</dbReference>
<dbReference type="SMART" id="SM00823">
    <property type="entry name" value="PKS_PP"/>
    <property type="match status" value="3"/>
</dbReference>
<dbReference type="Proteomes" id="UP001599542">
    <property type="component" value="Unassembled WGS sequence"/>
</dbReference>
<evidence type="ECO:0000259" key="5">
    <source>
        <dbReference type="PROSITE" id="PS50075"/>
    </source>
</evidence>
<evidence type="ECO:0000256" key="2">
    <source>
        <dbReference type="ARBA" id="ARBA00022450"/>
    </source>
</evidence>
<evidence type="ECO:0000313" key="7">
    <source>
        <dbReference type="Proteomes" id="UP001599542"/>
    </source>
</evidence>
<comment type="cofactor">
    <cofactor evidence="1">
        <name>pantetheine 4'-phosphate</name>
        <dbReference type="ChEBI" id="CHEBI:47942"/>
    </cofactor>
</comment>
<sequence length="3220" mass="344459">MNDSTAPHDDPQATGPAPSDLEDVYPLSSLQEGLLFHALYDDRARDVYVVQAHLDLTGPVAEPRLAAAVDALLARHANLRAGFWYEDPQDVLQFVQRTVETPLRTVDLTHGQDADVQREMDADWQRPFELDAPPLLRFALLRLGADRHRLVLTCHHLLLDGWSMPIVVRELLALYRGEALPPVRPYRDHLALLATRDGAAAERAWAAALAGFDTPHPVAPAVAGTGAVEPGLLTRQAGPELTARLTAAARSRGLTLGNVAYTLWGVLLGALTGRTDTVFGTTVSGRPADLPGAESMVGLFINTVPVRVRPAAGATLAAAAAEVQSTQAELMDHQHLGLAAIQRAAAADGPLFDTLLVVENYQGGGDALKGALDTAGGDGPTVTALGARDATHYPLGLTLLPGADLRLELEYRPDAFDAAQAATVLDRFLGLVEQFAADPDAPPARLDLLTAAERAALPAAATGPALPAVPPPGTDDLLRARAADAADARALVGPALDGTRTTRTFARLDADTDALARLLLARGLRTEQICALALPRSTEAVTALLAVLRAGGSYLPMDLDHPDERLALLLDDARPAVLLTTRAVLARLPEHPATTVVLLDDPAVRAELAAPAEPVSVPVHPAQAAYVIHTSGSTGRPKGVVLTHAGLANLVHDHLTREFATALTTAALTAPGATTGQPRLRALHTASFSFDSSWEQLIWLLGGHELHLLGEDDRRDAEAVVAYTRAERIHALDVTPSYARQLLDSGLLSGEHRPPVLLLGGEALPEPLWTQLRAELAAAPGTTVLNYYGPTEFTVDALVADLADTPAPAVGRPLTGGRAYVLDALLRPVPDGAPGELYLAGVQLARGYLNRPGLTAGRFVADPFGEPGTRMYRTGDLVRRRPDGALDYLGRADEQVKIRGYRIELGEIEAELAAHPAVAHSAVLVRRGPVDRIVAYLVPAVAGQLDTAEVREALAARLPAYMVPSAFAVLDALPLTVNGKLDRAALPDDALDYAGAAGSRAAETGTERLLCELYAEVLGLPEGTATGAEDDFFRLGGDSISSIRLIGAARAEGLALSPRDVFERRTPAALAALADTRGAATALPALPELPAATAAELAAVRAAAPHLEIEEVWPVSPLQEGLLFEADYDDSAVDVYTARDVITLDRRIPLPVLRAAVAAVLDAHPNLRAGFLQTGPDRPVQFVPRAVDVPLTETDLSGLDEARFADRLDELKAKEAATRFDPAAPPLLRLVSVLAPGGGQRILVTNHALLWDGWSSGLFLQELLSRCADLPAPEPGLPYREFLRWLAARDTEQGTAAWREALADLDEPTLLAPQARERAGLLPHSVTARLSTELTSRIGEFTRSRGLTLNSVLSGAWALLLAGLTNRQDVVFGATVSGRPAELPGIDGTIGMFLNTVPVRAALDGSESAAAFLARHQAEQAALLPHHQTGLGAIQRSTGFGRLFDTLQVLRNTPADDATRAELRERLGVREVEDVDAAHFPLIFITNPGEALTFEWKYRPDVFDRTEVEQHAQRLILLLDQLTTDPDRPVRSLDVLTAGERAQLGEWASTGRELPSASVAELLAERAASVPGETALVFGSQAWSYAELDARVDRLARLFAARGAGPESVVALGLPRSLDMVAALFAVLRAGAAYLPLELDYPVDRLAFMVEDTAPVLLVTDSTAAALLPAHPATVLLDDPAVEAELAALPAEPYRVPYEPDAAAYVIFTSGSTGRPKGVVTPYHGLTNMQLNHREAIFDPVVASAGGRRLRIAHTVSFSFDMSWEELLWLVEGHEVHVLDEALRRDAQGLADYCAKHAVDVINVTPSYAQALVECGLLDEGRHRPVLVLLGGEAVAETLWSKLRDTPGVMGYNLYGPTEYTINTLGGGTLDSATATVGRPIWNTVAHVLDAHLRPVPVGVAGELYVSGVGLARGYLNRPGLTAERFVADPFGAPGARMYRTGDVVRWRQDGLLDFLGRADDQVKIRGYRVEPGEIEDALTAHPDVAQAAVVVREDTPGVKRLVAYLVGTAEHDALRTALAARLPEYMVPTAFVALDALPLTVNGKLDRAALPAPRTGGGERAPRGAREEILCGAFGETLGLDEVGPEQNFFDLGGHSLLAARLAARVRQLLGGALTVRDLFEAPTPAALAHRLDGPADPRPALTRRPRPADLPLSHAQRRMWFLQNLDGDGATYNVPLVVRVTGPLDRAALRAAVRTVSERHESLRTVFTERDGSVYQQVLDAPTAAEAVEVRPVTEAGLDAAVQDAVRRGFDLAAERPLRVTVLELGPEDHVLVLLFHHIAGDEWSMNPFVEELTAAYTGAVADDADDGADDDAAELPPLPVQYADYTLWQQELLAEGPGTLLERQLAHWQQALAGLPEELALPLDHPRTPTTHHRGDTVHGHVPPAVYRGLREAARATGTTTFMLLQAAVATLLHRLGAGEDIPLGAPVAGRSDAGLDRLVGFFVNTVVLRTDLSGDPTFAELLGRVREFDLAAFAHQDLPFDRLVEAVNPPRVPGRHPLFQVMLGYQHNDGRAGRLLGLESRILPSDLGAAKFELDFNFEETSSAEEIDIAFEYAADLYDRTTAEALLERLLAVLAQVAADPHRRVGSLDVLTAGERALLGGWASTGRELPSASVAELLAERAASVPGETALVFGSQAWSYAELDARVDRLARLFAARGAGPESVVALGLPRSLDMVAALFAVLRAGAAYLPLELDYPVDRLAFMVEDTAPVLLVTDSTAQHRMPFTPGIPQLLLDDPAVTAELAAQPDGPFHVPYEPDAAAYVIFTSGSTGRPKGVVTPYHGLTNMQLNHREAIFDPVVASAGGRRLRIAHTVSFSFDMSWEELLWLVEGHEVHVLDEALRRDAEALSAYCAAHAVDVINVTPSYAQALVDRGLLDEGRHRPVLVLLGGEAVAETLWSKLRDTPGVMGYNLYGPTEYTINTLGGGTLDSATATVGRPIWNTVAHVLDAHLRPVPVGVAGELYVSGVGLARGYLNRPGLTAERFVADPFGAPGARMYRTGDVVRWRQDGLLDFLGRADDQVKIRGYRVEPGEIEDALTAHQDVAQAAVVVREDTPGVKRLAAYLVPSEGTLISAAAIRRTLAARLPEYMVPAAFVALDALPLTVNGKLDRKALPAPRAEDFTTGGERRAPRYPSERAVHAAFTEVLGLPAVGIEENFFDLGGHSLLAMELLQRLRADFEGDLRLPDLLARPTVSALAEFLVDRLVDAALGDPPSCSA</sequence>
<dbReference type="InterPro" id="IPR009081">
    <property type="entry name" value="PP-bd_ACP"/>
</dbReference>
<dbReference type="SUPFAM" id="SSF56801">
    <property type="entry name" value="Acetyl-CoA synthetase-like"/>
    <property type="match status" value="3"/>
</dbReference>
<dbReference type="SUPFAM" id="SSF47336">
    <property type="entry name" value="ACP-like"/>
    <property type="match status" value="3"/>
</dbReference>
<comment type="caution">
    <text evidence="6">The sequence shown here is derived from an EMBL/GenBank/DDBJ whole genome shotgun (WGS) entry which is preliminary data.</text>
</comment>
<dbReference type="PANTHER" id="PTHR45527:SF1">
    <property type="entry name" value="FATTY ACID SYNTHASE"/>
    <property type="match status" value="1"/>
</dbReference>
<dbReference type="InterPro" id="IPR020806">
    <property type="entry name" value="PKS_PP-bd"/>
</dbReference>
<feature type="region of interest" description="Disordered" evidence="4">
    <location>
        <begin position="2130"/>
        <end position="2150"/>
    </location>
</feature>
<keyword evidence="7" id="KW-1185">Reference proteome</keyword>
<keyword evidence="3" id="KW-0597">Phosphoprotein</keyword>
<feature type="compositionally biased region" description="Basic and acidic residues" evidence="4">
    <location>
        <begin position="1"/>
        <end position="11"/>
    </location>
</feature>
<dbReference type="Gene3D" id="2.30.38.10">
    <property type="entry name" value="Luciferase, Domain 3"/>
    <property type="match status" value="3"/>
</dbReference>
<dbReference type="CDD" id="cd05930">
    <property type="entry name" value="A_NRPS"/>
    <property type="match status" value="3"/>
</dbReference>
<reference evidence="6 7" key="1">
    <citation type="submission" date="2024-09" db="EMBL/GenBank/DDBJ databases">
        <title>The Natural Products Discovery Center: Release of the First 8490 Sequenced Strains for Exploring Actinobacteria Biosynthetic Diversity.</title>
        <authorList>
            <person name="Kalkreuter E."/>
            <person name="Kautsar S.A."/>
            <person name="Yang D."/>
            <person name="Bader C.D."/>
            <person name="Teijaro C.N."/>
            <person name="Fluegel L."/>
            <person name="Davis C.M."/>
            <person name="Simpson J.R."/>
            <person name="Lauterbach L."/>
            <person name="Steele A.D."/>
            <person name="Gui C."/>
            <person name="Meng S."/>
            <person name="Li G."/>
            <person name="Viehrig K."/>
            <person name="Ye F."/>
            <person name="Su P."/>
            <person name="Kiefer A.F."/>
            <person name="Nichols A."/>
            <person name="Cepeda A.J."/>
            <person name="Yan W."/>
            <person name="Fan B."/>
            <person name="Jiang Y."/>
            <person name="Adhikari A."/>
            <person name="Zheng C.-J."/>
            <person name="Schuster L."/>
            <person name="Cowan T.M."/>
            <person name="Smanski M.J."/>
            <person name="Chevrette M.G."/>
            <person name="De Carvalho L.P.S."/>
            <person name="Shen B."/>
        </authorList>
    </citation>
    <scope>NUCLEOTIDE SEQUENCE [LARGE SCALE GENOMIC DNA]</scope>
    <source>
        <strain evidence="6 7">NPDC058753</strain>
    </source>
</reference>
<dbReference type="Gene3D" id="3.40.50.980">
    <property type="match status" value="6"/>
</dbReference>
<dbReference type="Pfam" id="PF00668">
    <property type="entry name" value="Condensation"/>
    <property type="match status" value="3"/>
</dbReference>
<evidence type="ECO:0000256" key="1">
    <source>
        <dbReference type="ARBA" id="ARBA00001957"/>
    </source>
</evidence>
<feature type="domain" description="Carrier" evidence="5">
    <location>
        <begin position="3132"/>
        <end position="3207"/>
    </location>
</feature>
<dbReference type="NCBIfam" id="NF003417">
    <property type="entry name" value="PRK04813.1"/>
    <property type="match status" value="3"/>
</dbReference>
<gene>
    <name evidence="6" type="ORF">ACFW6T_28275</name>
</gene>
<dbReference type="InterPro" id="IPR020845">
    <property type="entry name" value="AMP-binding_CS"/>
</dbReference>
<dbReference type="InterPro" id="IPR036736">
    <property type="entry name" value="ACP-like_sf"/>
</dbReference>
<dbReference type="InterPro" id="IPR025110">
    <property type="entry name" value="AMP-bd_C"/>
</dbReference>
<dbReference type="Gene3D" id="3.30.300.30">
    <property type="match status" value="3"/>
</dbReference>
<dbReference type="Pfam" id="PF00550">
    <property type="entry name" value="PP-binding"/>
    <property type="match status" value="3"/>
</dbReference>
<dbReference type="Gene3D" id="3.30.559.30">
    <property type="entry name" value="Nonribosomal peptide synthetase, condensation domain"/>
    <property type="match status" value="3"/>
</dbReference>
<proteinExistence type="predicted"/>
<feature type="domain" description="Carrier" evidence="5">
    <location>
        <begin position="2062"/>
        <end position="2137"/>
    </location>
</feature>
<dbReference type="EMBL" id="JBHYPX010000070">
    <property type="protein sequence ID" value="MFE1355879.1"/>
    <property type="molecule type" value="Genomic_DNA"/>
</dbReference>
<dbReference type="InterPro" id="IPR001242">
    <property type="entry name" value="Condensation_dom"/>
</dbReference>
<dbReference type="InterPro" id="IPR000873">
    <property type="entry name" value="AMP-dep_synth/lig_dom"/>
</dbReference>
<dbReference type="InterPro" id="IPR045851">
    <property type="entry name" value="AMP-bd_C_sf"/>
</dbReference>
<dbReference type="NCBIfam" id="TIGR01733">
    <property type="entry name" value="AA-adenyl-dom"/>
    <property type="match status" value="3"/>
</dbReference>
<protein>
    <submittedName>
        <fullName evidence="6">Amino acid adenylation domain-containing protein</fullName>
    </submittedName>
</protein>
<evidence type="ECO:0000256" key="3">
    <source>
        <dbReference type="ARBA" id="ARBA00022553"/>
    </source>
</evidence>
<dbReference type="RefSeq" id="WP_380315281.1">
    <property type="nucleotide sequence ID" value="NZ_JBHYPW010000001.1"/>
</dbReference>
<organism evidence="6 7">
    <name type="scientific">Kitasatospora phosalacinea</name>
    <dbReference type="NCBI Taxonomy" id="2065"/>
    <lineage>
        <taxon>Bacteria</taxon>
        <taxon>Bacillati</taxon>
        <taxon>Actinomycetota</taxon>
        <taxon>Actinomycetes</taxon>
        <taxon>Kitasatosporales</taxon>
        <taxon>Streptomycetaceae</taxon>
        <taxon>Kitasatospora</taxon>
    </lineage>
</organism>
<name>A0ABW6GTH4_9ACTN</name>
<dbReference type="CDD" id="cd19540">
    <property type="entry name" value="LCL_NRPS-like"/>
    <property type="match status" value="1"/>
</dbReference>